<dbReference type="AlphaFoldDB" id="A0A097EDQ9"/>
<feature type="region of interest" description="Disordered" evidence="1">
    <location>
        <begin position="1"/>
        <end position="34"/>
    </location>
</feature>
<sequence>MDAAQPASARAINDPHPWVPASAGMTKEEGAPLTPNTVIPAQAGIHTRGPCGAIATPARLDPRLRGDDEGGEAAVRDIDSTTGMTNPVRHQQ</sequence>
<reference evidence="2 3" key="1">
    <citation type="submission" date="2014-09" db="EMBL/GenBank/DDBJ databases">
        <title>Using Illumina technology Improving SMRT sequencing Genome Assembly by RASTools.</title>
        <authorList>
            <person name="Zhou Y."/>
            <person name="Ma T."/>
            <person name="Liu T."/>
        </authorList>
    </citation>
    <scope>NUCLEOTIDE SEQUENCE [LARGE SCALE GENOMIC DNA]</scope>
    <source>
        <strain evidence="2 3">ATCC 55669</strain>
    </source>
</reference>
<feature type="region of interest" description="Disordered" evidence="1">
    <location>
        <begin position="56"/>
        <end position="92"/>
    </location>
</feature>
<accession>A0A097EDQ9</accession>
<evidence type="ECO:0000313" key="3">
    <source>
        <dbReference type="Proteomes" id="UP000033200"/>
    </source>
</evidence>
<dbReference type="KEGG" id="stax:MC45_03985"/>
<evidence type="ECO:0000313" key="2">
    <source>
        <dbReference type="EMBL" id="AIT05699.1"/>
    </source>
</evidence>
<feature type="compositionally biased region" description="Polar residues" evidence="1">
    <location>
        <begin position="80"/>
        <end position="92"/>
    </location>
</feature>
<gene>
    <name evidence="2" type="ORF">MC45_03985</name>
</gene>
<name>A0A097EDQ9_9SPHN</name>
<keyword evidence="3" id="KW-1185">Reference proteome</keyword>
<feature type="compositionally biased region" description="Basic and acidic residues" evidence="1">
    <location>
        <begin position="60"/>
        <end position="79"/>
    </location>
</feature>
<organism evidence="2 3">
    <name type="scientific">Sphingomonas taxi</name>
    <dbReference type="NCBI Taxonomy" id="1549858"/>
    <lineage>
        <taxon>Bacteria</taxon>
        <taxon>Pseudomonadati</taxon>
        <taxon>Pseudomonadota</taxon>
        <taxon>Alphaproteobacteria</taxon>
        <taxon>Sphingomonadales</taxon>
        <taxon>Sphingomonadaceae</taxon>
        <taxon>Sphingomonas</taxon>
    </lineage>
</organism>
<dbReference type="HOGENOM" id="CLU_2411681_0_0_5"/>
<protein>
    <submittedName>
        <fullName evidence="2">Uncharacterized protein</fullName>
    </submittedName>
</protein>
<dbReference type="STRING" id="1549858.MC45_03985"/>
<dbReference type="EMBL" id="CP009571">
    <property type="protein sequence ID" value="AIT05699.1"/>
    <property type="molecule type" value="Genomic_DNA"/>
</dbReference>
<dbReference type="Proteomes" id="UP000033200">
    <property type="component" value="Chromosome"/>
</dbReference>
<evidence type="ECO:0000256" key="1">
    <source>
        <dbReference type="SAM" id="MobiDB-lite"/>
    </source>
</evidence>
<proteinExistence type="predicted"/>